<dbReference type="InterPro" id="IPR011701">
    <property type="entry name" value="MFS"/>
</dbReference>
<evidence type="ECO:0000313" key="8">
    <source>
        <dbReference type="Proteomes" id="UP000680038"/>
    </source>
</evidence>
<organism evidence="7 8">
    <name type="scientific">Dyadobacter helix</name>
    <dbReference type="NCBI Taxonomy" id="2822344"/>
    <lineage>
        <taxon>Bacteria</taxon>
        <taxon>Pseudomonadati</taxon>
        <taxon>Bacteroidota</taxon>
        <taxon>Cytophagia</taxon>
        <taxon>Cytophagales</taxon>
        <taxon>Spirosomataceae</taxon>
        <taxon>Dyadobacter</taxon>
    </lineage>
</organism>
<feature type="transmembrane region" description="Helical" evidence="5">
    <location>
        <begin position="157"/>
        <end position="180"/>
    </location>
</feature>
<feature type="transmembrane region" description="Helical" evidence="5">
    <location>
        <begin position="383"/>
        <end position="402"/>
    </location>
</feature>
<dbReference type="InterPro" id="IPR036259">
    <property type="entry name" value="MFS_trans_sf"/>
</dbReference>
<keyword evidence="2 5" id="KW-0812">Transmembrane</keyword>
<dbReference type="Proteomes" id="UP000680038">
    <property type="component" value="Unassembled WGS sequence"/>
</dbReference>
<dbReference type="PANTHER" id="PTHR11662">
    <property type="entry name" value="SOLUTE CARRIER FAMILY 17"/>
    <property type="match status" value="1"/>
</dbReference>
<feature type="domain" description="Major facilitator superfamily (MFS) profile" evidence="6">
    <location>
        <begin position="7"/>
        <end position="409"/>
    </location>
</feature>
<comment type="caution">
    <text evidence="7">The sequence shown here is derived from an EMBL/GenBank/DDBJ whole genome shotgun (WGS) entry which is preliminary data.</text>
</comment>
<dbReference type="Pfam" id="PF07690">
    <property type="entry name" value="MFS_1"/>
    <property type="match status" value="1"/>
</dbReference>
<dbReference type="InterPro" id="IPR050382">
    <property type="entry name" value="MFS_Na/Anion_cotransporter"/>
</dbReference>
<evidence type="ECO:0000313" key="7">
    <source>
        <dbReference type="EMBL" id="CAG4995139.1"/>
    </source>
</evidence>
<dbReference type="PANTHER" id="PTHR11662:SF399">
    <property type="entry name" value="FI19708P1-RELATED"/>
    <property type="match status" value="1"/>
</dbReference>
<evidence type="ECO:0000256" key="1">
    <source>
        <dbReference type="ARBA" id="ARBA00004141"/>
    </source>
</evidence>
<dbReference type="InterPro" id="IPR020846">
    <property type="entry name" value="MFS_dom"/>
</dbReference>
<keyword evidence="8" id="KW-1185">Reference proteome</keyword>
<comment type="subcellular location">
    <subcellularLocation>
        <location evidence="1">Membrane</location>
        <topology evidence="1">Multi-pass membrane protein</topology>
    </subcellularLocation>
</comment>
<dbReference type="RefSeq" id="WP_215238195.1">
    <property type="nucleotide sequence ID" value="NZ_CAJRAF010000001.1"/>
</dbReference>
<reference evidence="7" key="1">
    <citation type="submission" date="2021-04" db="EMBL/GenBank/DDBJ databases">
        <authorList>
            <person name="Rodrigo-Torres L."/>
            <person name="Arahal R. D."/>
            <person name="Lucena T."/>
        </authorList>
    </citation>
    <scope>NUCLEOTIDE SEQUENCE</scope>
    <source>
        <strain evidence="7">CECT 9275</strain>
    </source>
</reference>
<gene>
    <name evidence="7" type="primary">sauU_1</name>
    <name evidence="7" type="ORF">DYBT9275_01559</name>
</gene>
<evidence type="ECO:0000256" key="3">
    <source>
        <dbReference type="ARBA" id="ARBA00022989"/>
    </source>
</evidence>
<keyword evidence="4 5" id="KW-0472">Membrane</keyword>
<protein>
    <submittedName>
        <fullName evidence="7">Sulfoacetate transporter SauU</fullName>
    </submittedName>
</protein>
<evidence type="ECO:0000256" key="4">
    <source>
        <dbReference type="ARBA" id="ARBA00023136"/>
    </source>
</evidence>
<feature type="transmembrane region" description="Helical" evidence="5">
    <location>
        <begin position="296"/>
        <end position="314"/>
    </location>
</feature>
<evidence type="ECO:0000256" key="5">
    <source>
        <dbReference type="SAM" id="Phobius"/>
    </source>
</evidence>
<dbReference type="Gene3D" id="1.20.1250.20">
    <property type="entry name" value="MFS general substrate transporter like domains"/>
    <property type="match status" value="2"/>
</dbReference>
<sequence>MKKRYQVLFALSLLSVITFLDRVAISVAGPKIMTDLDLSKEQLGWILGIFALAYCAFEIPTGLLGDRLGAKKVLIRVVLWWSVFTVFTGFATGFGMLLIIRFLFGAGEAGAYPNTAIVLSKWFPVLERGRAQAWIWSASRMGGALTPFLVIPIQTHFGWRASFLFLGVLGILWVVFWKYWFKEQPSEMKGISEKELSEITSHRNQPEAHPRFSWTIFRNRNLLLLMAMYYCYASGAFFFQAWLPTYLQKGRGLNDGDMSFITSFSFVLGALGCLSGGYVCDYLVKRMGPRWGRASVALTGLGLSGLFMLISVFITDNGVATVLLSAGLGLMDFTIPASWSTAMDIGGKNSGFISGAMNTAGQVGSTMNTIGFGYLVTAFGNNYHAPVMLLAILLIAGALLWLKIDATKKIVF</sequence>
<feature type="transmembrane region" description="Helical" evidence="5">
    <location>
        <begin position="44"/>
        <end position="65"/>
    </location>
</feature>
<dbReference type="SUPFAM" id="SSF103473">
    <property type="entry name" value="MFS general substrate transporter"/>
    <property type="match status" value="1"/>
</dbReference>
<accession>A0A916NKK7</accession>
<feature type="transmembrane region" description="Helical" evidence="5">
    <location>
        <begin position="77"/>
        <end position="104"/>
    </location>
</feature>
<feature type="transmembrane region" description="Helical" evidence="5">
    <location>
        <begin position="222"/>
        <end position="243"/>
    </location>
</feature>
<dbReference type="PROSITE" id="PS50850">
    <property type="entry name" value="MFS"/>
    <property type="match status" value="1"/>
</dbReference>
<dbReference type="EMBL" id="CAJRAF010000001">
    <property type="protein sequence ID" value="CAG4995139.1"/>
    <property type="molecule type" value="Genomic_DNA"/>
</dbReference>
<dbReference type="AlphaFoldDB" id="A0A916NKK7"/>
<feature type="transmembrane region" description="Helical" evidence="5">
    <location>
        <begin position="263"/>
        <end position="284"/>
    </location>
</feature>
<evidence type="ECO:0000256" key="2">
    <source>
        <dbReference type="ARBA" id="ARBA00022692"/>
    </source>
</evidence>
<dbReference type="CDD" id="cd17319">
    <property type="entry name" value="MFS_ExuT_GudP_like"/>
    <property type="match status" value="1"/>
</dbReference>
<dbReference type="GO" id="GO:0022857">
    <property type="term" value="F:transmembrane transporter activity"/>
    <property type="evidence" value="ECO:0007669"/>
    <property type="project" value="InterPro"/>
</dbReference>
<name>A0A916NKK7_9BACT</name>
<dbReference type="GO" id="GO:0016020">
    <property type="term" value="C:membrane"/>
    <property type="evidence" value="ECO:0007669"/>
    <property type="project" value="UniProtKB-SubCell"/>
</dbReference>
<proteinExistence type="predicted"/>
<keyword evidence="3 5" id="KW-1133">Transmembrane helix</keyword>
<evidence type="ECO:0000259" key="6">
    <source>
        <dbReference type="PROSITE" id="PS50850"/>
    </source>
</evidence>